<feature type="transmembrane region" description="Helical" evidence="1">
    <location>
        <begin position="43"/>
        <end position="62"/>
    </location>
</feature>
<keyword evidence="1" id="KW-0812">Transmembrane</keyword>
<accession>A0A6J6HPC2</accession>
<protein>
    <submittedName>
        <fullName evidence="2">Unannotated protein</fullName>
    </submittedName>
</protein>
<evidence type="ECO:0000256" key="1">
    <source>
        <dbReference type="SAM" id="Phobius"/>
    </source>
</evidence>
<evidence type="ECO:0000313" key="2">
    <source>
        <dbReference type="EMBL" id="CAB4613559.1"/>
    </source>
</evidence>
<sequence length="323" mass="33241">MAKGRRRKPTNTIAIATGAAIGVLVSIQGRANAALARDVGDAIGGAALGFILGWVIITVLLFTSAENRAGLRAIPSLLRAGQLRWWLLLGGLGGATLVASQGFAVPVLGVSLFTVALVAGQTTSSLEVDRLGLGPSGRLHPSRSRVVASVISVVAVVVAVNPFSNAIAFQPVAVFVCLFAGTLVSAQQAFNGRVAMATGSPIAAAWMNFSVGGIMLWTLTFIRQVDFSGAPSPIEKPYLYVGGLIGATFVIIAARLVRTLGVLLLTLTSIAGQLFGAVILDIFIPTPGRVFNGWEAVGVALTFVAVIVGSGRLSGLRSRPTSA</sequence>
<dbReference type="EMBL" id="CAEZVF010000002">
    <property type="protein sequence ID" value="CAB4613559.1"/>
    <property type="molecule type" value="Genomic_DNA"/>
</dbReference>
<dbReference type="Pfam" id="PF04657">
    <property type="entry name" value="DMT_YdcZ"/>
    <property type="match status" value="2"/>
</dbReference>
<feature type="transmembrane region" description="Helical" evidence="1">
    <location>
        <begin position="262"/>
        <end position="284"/>
    </location>
</feature>
<dbReference type="AlphaFoldDB" id="A0A6J6HPC2"/>
<dbReference type="GO" id="GO:0005886">
    <property type="term" value="C:plasma membrane"/>
    <property type="evidence" value="ECO:0007669"/>
    <property type="project" value="TreeGrafter"/>
</dbReference>
<keyword evidence="1" id="KW-1133">Transmembrane helix</keyword>
<keyword evidence="1" id="KW-0472">Membrane</keyword>
<reference evidence="2" key="1">
    <citation type="submission" date="2020-05" db="EMBL/GenBank/DDBJ databases">
        <authorList>
            <person name="Chiriac C."/>
            <person name="Salcher M."/>
            <person name="Ghai R."/>
            <person name="Kavagutti S V."/>
        </authorList>
    </citation>
    <scope>NUCLEOTIDE SEQUENCE</scope>
</reference>
<feature type="transmembrane region" description="Helical" evidence="1">
    <location>
        <begin position="202"/>
        <end position="225"/>
    </location>
</feature>
<feature type="transmembrane region" description="Helical" evidence="1">
    <location>
        <begin position="237"/>
        <end position="257"/>
    </location>
</feature>
<feature type="transmembrane region" description="Helical" evidence="1">
    <location>
        <begin position="296"/>
        <end position="315"/>
    </location>
</feature>
<dbReference type="PANTHER" id="PTHR34821">
    <property type="entry name" value="INNER MEMBRANE PROTEIN YDCZ"/>
    <property type="match status" value="1"/>
</dbReference>
<gene>
    <name evidence="2" type="ORF">UFOPK1939_00032</name>
</gene>
<organism evidence="2">
    <name type="scientific">freshwater metagenome</name>
    <dbReference type="NCBI Taxonomy" id="449393"/>
    <lineage>
        <taxon>unclassified sequences</taxon>
        <taxon>metagenomes</taxon>
        <taxon>ecological metagenomes</taxon>
    </lineage>
</organism>
<dbReference type="PANTHER" id="PTHR34821:SF2">
    <property type="entry name" value="INNER MEMBRANE PROTEIN YDCZ"/>
    <property type="match status" value="1"/>
</dbReference>
<feature type="transmembrane region" description="Helical" evidence="1">
    <location>
        <begin position="169"/>
        <end position="190"/>
    </location>
</feature>
<dbReference type="InterPro" id="IPR006750">
    <property type="entry name" value="YdcZ"/>
</dbReference>
<name>A0A6J6HPC2_9ZZZZ</name>
<feature type="transmembrane region" description="Helical" evidence="1">
    <location>
        <begin position="83"/>
        <end position="101"/>
    </location>
</feature>
<proteinExistence type="predicted"/>